<dbReference type="SUPFAM" id="SSF54928">
    <property type="entry name" value="RNA-binding domain, RBD"/>
    <property type="match status" value="1"/>
</dbReference>
<dbReference type="InterPro" id="IPR052462">
    <property type="entry name" value="SLIRP/GR-RBP-like"/>
</dbReference>
<feature type="non-terminal residue" evidence="5">
    <location>
        <position position="1"/>
    </location>
</feature>
<dbReference type="PROSITE" id="PS50102">
    <property type="entry name" value="RRM"/>
    <property type="match status" value="1"/>
</dbReference>
<dbReference type="InterPro" id="IPR000504">
    <property type="entry name" value="RRM_dom"/>
</dbReference>
<evidence type="ECO:0000256" key="1">
    <source>
        <dbReference type="ARBA" id="ARBA00022884"/>
    </source>
</evidence>
<organism evidence="5 6">
    <name type="scientific">Bonamia ostreae</name>
    <dbReference type="NCBI Taxonomy" id="126728"/>
    <lineage>
        <taxon>Eukaryota</taxon>
        <taxon>Sar</taxon>
        <taxon>Rhizaria</taxon>
        <taxon>Endomyxa</taxon>
        <taxon>Ascetosporea</taxon>
        <taxon>Haplosporida</taxon>
        <taxon>Bonamia</taxon>
    </lineage>
</organism>
<dbReference type="CDD" id="cd00590">
    <property type="entry name" value="RRM_SF"/>
    <property type="match status" value="1"/>
</dbReference>
<dbReference type="Proteomes" id="UP001439008">
    <property type="component" value="Unassembled WGS sequence"/>
</dbReference>
<accession>A0ABV2APF3</accession>
<evidence type="ECO:0000256" key="2">
    <source>
        <dbReference type="PROSITE-ProRule" id="PRU00176"/>
    </source>
</evidence>
<evidence type="ECO:0000259" key="4">
    <source>
        <dbReference type="PROSITE" id="PS50102"/>
    </source>
</evidence>
<feature type="domain" description="RRM" evidence="4">
    <location>
        <begin position="9"/>
        <end position="87"/>
    </location>
</feature>
<dbReference type="EMBL" id="JBDODL010001476">
    <property type="protein sequence ID" value="MES1921555.1"/>
    <property type="molecule type" value="Genomic_DNA"/>
</dbReference>
<keyword evidence="1 2" id="KW-0694">RNA-binding</keyword>
<dbReference type="InterPro" id="IPR012677">
    <property type="entry name" value="Nucleotide-bd_a/b_plait_sf"/>
</dbReference>
<dbReference type="SMART" id="SM00360">
    <property type="entry name" value="RRM"/>
    <property type="match status" value="1"/>
</dbReference>
<dbReference type="Gene3D" id="3.30.70.330">
    <property type="match status" value="1"/>
</dbReference>
<keyword evidence="6" id="KW-1185">Reference proteome</keyword>
<protein>
    <recommendedName>
        <fullName evidence="4">RRM domain-containing protein</fullName>
    </recommendedName>
</protein>
<comment type="caution">
    <text evidence="5">The sequence shown here is derived from an EMBL/GenBank/DDBJ whole genome shotgun (WGS) entry which is preliminary data.</text>
</comment>
<dbReference type="Pfam" id="PF00076">
    <property type="entry name" value="RRM_1"/>
    <property type="match status" value="1"/>
</dbReference>
<evidence type="ECO:0000313" key="6">
    <source>
        <dbReference type="Proteomes" id="UP001439008"/>
    </source>
</evidence>
<name>A0ABV2APF3_9EUKA</name>
<gene>
    <name evidence="5" type="ORF">MHBO_003084</name>
</gene>
<dbReference type="PANTHER" id="PTHR48027">
    <property type="entry name" value="HETEROGENEOUS NUCLEAR RIBONUCLEOPROTEIN 87F-RELATED"/>
    <property type="match status" value="1"/>
</dbReference>
<sequence length="154" mass="18251">DHFNKSKNNTIYVSNLPKMADEKTLKTVFSKFGKIREAILIKDIVTKESKRFGFVAFEKIDSAEKVMSQIDNFEIDGCFINVSYARSAYEPKKDPKKRNEKEFLNGNRTPSKNEVFERNPKSNRFYKKERIGRDHKKFYKRSRSRDNYFSAKKI</sequence>
<reference evidence="5 6" key="1">
    <citation type="journal article" date="2024" name="BMC Biol.">
        <title>Comparative genomics of Ascetosporea gives new insight into the evolutionary basis for animal parasitism in Rhizaria.</title>
        <authorList>
            <person name="Hiltunen Thoren M."/>
            <person name="Onut-Brannstrom I."/>
            <person name="Alfjorden A."/>
            <person name="Peckova H."/>
            <person name="Swords F."/>
            <person name="Hooper C."/>
            <person name="Holzer A.S."/>
            <person name="Bass D."/>
            <person name="Burki F."/>
        </authorList>
    </citation>
    <scope>NUCLEOTIDE SEQUENCE [LARGE SCALE GENOMIC DNA]</scope>
    <source>
        <strain evidence="5">20-A016</strain>
    </source>
</reference>
<evidence type="ECO:0000256" key="3">
    <source>
        <dbReference type="SAM" id="MobiDB-lite"/>
    </source>
</evidence>
<dbReference type="InterPro" id="IPR035979">
    <property type="entry name" value="RBD_domain_sf"/>
</dbReference>
<proteinExistence type="predicted"/>
<feature type="region of interest" description="Disordered" evidence="3">
    <location>
        <begin position="90"/>
        <end position="119"/>
    </location>
</feature>
<feature type="compositionally biased region" description="Basic and acidic residues" evidence="3">
    <location>
        <begin position="90"/>
        <end position="103"/>
    </location>
</feature>
<evidence type="ECO:0000313" key="5">
    <source>
        <dbReference type="EMBL" id="MES1921555.1"/>
    </source>
</evidence>